<evidence type="ECO:0000256" key="2">
    <source>
        <dbReference type="ARBA" id="ARBA00023315"/>
    </source>
</evidence>
<dbReference type="Pfam" id="PF13508">
    <property type="entry name" value="Acetyltransf_7"/>
    <property type="match status" value="1"/>
</dbReference>
<dbReference type="GO" id="GO:0016747">
    <property type="term" value="F:acyltransferase activity, transferring groups other than amino-acyl groups"/>
    <property type="evidence" value="ECO:0007669"/>
    <property type="project" value="InterPro"/>
</dbReference>
<evidence type="ECO:0000259" key="3">
    <source>
        <dbReference type="PROSITE" id="PS51186"/>
    </source>
</evidence>
<evidence type="ECO:0000313" key="4">
    <source>
        <dbReference type="EMBL" id="BCJ90089.1"/>
    </source>
</evidence>
<dbReference type="RefSeq" id="WP_222876744.1">
    <property type="nucleotide sequence ID" value="NZ_AP023361.1"/>
</dbReference>
<dbReference type="Proteomes" id="UP000515317">
    <property type="component" value="Chromosome"/>
</dbReference>
<keyword evidence="2" id="KW-0012">Acyltransferase</keyword>
<dbReference type="PROSITE" id="PS51186">
    <property type="entry name" value="GNAT"/>
    <property type="match status" value="1"/>
</dbReference>
<dbReference type="InterPro" id="IPR000182">
    <property type="entry name" value="GNAT_dom"/>
</dbReference>
<dbReference type="SUPFAM" id="SSF55729">
    <property type="entry name" value="Acyl-CoA N-acyltransferases (Nat)"/>
    <property type="match status" value="1"/>
</dbReference>
<protein>
    <submittedName>
        <fullName evidence="4">N-acetyltransferase</fullName>
    </submittedName>
</protein>
<dbReference type="InterPro" id="IPR016181">
    <property type="entry name" value="Acyl_CoA_acyltransferase"/>
</dbReference>
<proteinExistence type="predicted"/>
<feature type="domain" description="N-acetyltransferase" evidence="3">
    <location>
        <begin position="6"/>
        <end position="147"/>
    </location>
</feature>
<keyword evidence="5" id="KW-1185">Reference proteome</keyword>
<organism evidence="4 5">
    <name type="scientific">Terrihabitans soli</name>
    <dbReference type="NCBI Taxonomy" id="708113"/>
    <lineage>
        <taxon>Bacteria</taxon>
        <taxon>Pseudomonadati</taxon>
        <taxon>Pseudomonadota</taxon>
        <taxon>Alphaproteobacteria</taxon>
        <taxon>Hyphomicrobiales</taxon>
        <taxon>Terrihabitans</taxon>
    </lineage>
</organism>
<dbReference type="InterPro" id="IPR050832">
    <property type="entry name" value="Bact_Acetyltransf"/>
</dbReference>
<dbReference type="KEGG" id="tso:IZ6_08240"/>
<accession>A0A6S6QMD2</accession>
<evidence type="ECO:0000313" key="5">
    <source>
        <dbReference type="Proteomes" id="UP000515317"/>
    </source>
</evidence>
<dbReference type="Gene3D" id="3.40.630.30">
    <property type="match status" value="1"/>
</dbReference>
<dbReference type="CDD" id="cd04301">
    <property type="entry name" value="NAT_SF"/>
    <property type="match status" value="1"/>
</dbReference>
<dbReference type="EMBL" id="AP023361">
    <property type="protein sequence ID" value="BCJ90089.1"/>
    <property type="molecule type" value="Genomic_DNA"/>
</dbReference>
<name>A0A6S6QMD2_9HYPH</name>
<dbReference type="PANTHER" id="PTHR43877:SF1">
    <property type="entry name" value="ACETYLTRANSFERASE"/>
    <property type="match status" value="1"/>
</dbReference>
<gene>
    <name evidence="4" type="ORF">IZ6_08240</name>
</gene>
<evidence type="ECO:0000256" key="1">
    <source>
        <dbReference type="ARBA" id="ARBA00022679"/>
    </source>
</evidence>
<sequence length="167" mass="17673">MTSLSISILPEAPEHSAAIESLHDRGFGPGRFARTAFRLREGVRPTPGLSYVALVGTLLVGSVRLSPIRIGGVPALLLGPLAVEPAFMNRGIGTELMKTALDAAREQGHALALLVGDEPFYAKSGFTRIPHGKVRLPGPVDPDRLLVAELKPGVFADVEGLAEPYFG</sequence>
<dbReference type="PANTHER" id="PTHR43877">
    <property type="entry name" value="AMINOALKYLPHOSPHONATE N-ACETYLTRANSFERASE-RELATED-RELATED"/>
    <property type="match status" value="1"/>
</dbReference>
<reference evidence="4 5" key="1">
    <citation type="submission" date="2020-08" db="EMBL/GenBank/DDBJ databases">
        <title>Genome sequence of Rhizobiales bacterium strain IZ6.</title>
        <authorList>
            <person name="Nakai R."/>
            <person name="Naganuma T."/>
        </authorList>
    </citation>
    <scope>NUCLEOTIDE SEQUENCE [LARGE SCALE GENOMIC DNA]</scope>
    <source>
        <strain evidence="4 5">IZ6</strain>
    </source>
</reference>
<keyword evidence="1 4" id="KW-0808">Transferase</keyword>
<dbReference type="AlphaFoldDB" id="A0A6S6QMD2"/>